<dbReference type="GO" id="GO:0005737">
    <property type="term" value="C:cytoplasm"/>
    <property type="evidence" value="ECO:0007669"/>
    <property type="project" value="TreeGrafter"/>
</dbReference>
<protein>
    <recommendedName>
        <fullName evidence="1">Metallo-beta-lactamase domain-containing protein</fullName>
    </recommendedName>
</protein>
<reference evidence="2" key="1">
    <citation type="submission" date="2021-02" db="EMBL/GenBank/DDBJ databases">
        <authorList>
            <person name="Nieuwenhuis M."/>
            <person name="Van De Peppel L.J.J."/>
        </authorList>
    </citation>
    <scope>NUCLEOTIDE SEQUENCE</scope>
    <source>
        <strain evidence="2">D49</strain>
    </source>
</reference>
<dbReference type="PANTHER" id="PTHR15032:SF4">
    <property type="entry name" value="N-ACYL-PHOSPHATIDYLETHANOLAMINE-HYDROLYZING PHOSPHOLIPASE D"/>
    <property type="match status" value="1"/>
</dbReference>
<dbReference type="InterPro" id="IPR001279">
    <property type="entry name" value="Metallo-B-lactamas"/>
</dbReference>
<dbReference type="GO" id="GO:0070291">
    <property type="term" value="P:N-acylethanolamine metabolic process"/>
    <property type="evidence" value="ECO:0007669"/>
    <property type="project" value="TreeGrafter"/>
</dbReference>
<evidence type="ECO:0000313" key="2">
    <source>
        <dbReference type="EMBL" id="KAG5649858.1"/>
    </source>
</evidence>
<evidence type="ECO:0000259" key="1">
    <source>
        <dbReference type="Pfam" id="PF12706"/>
    </source>
</evidence>
<keyword evidence="3" id="KW-1185">Reference proteome</keyword>
<accession>A0A9P7KGS5</accession>
<dbReference type="AlphaFoldDB" id="A0A9P7KGS5"/>
<organism evidence="2 3">
    <name type="scientific">Sphagnurus paluster</name>
    <dbReference type="NCBI Taxonomy" id="117069"/>
    <lineage>
        <taxon>Eukaryota</taxon>
        <taxon>Fungi</taxon>
        <taxon>Dikarya</taxon>
        <taxon>Basidiomycota</taxon>
        <taxon>Agaricomycotina</taxon>
        <taxon>Agaricomycetes</taxon>
        <taxon>Agaricomycetidae</taxon>
        <taxon>Agaricales</taxon>
        <taxon>Tricholomatineae</taxon>
        <taxon>Lyophyllaceae</taxon>
        <taxon>Sphagnurus</taxon>
    </lineage>
</organism>
<dbReference type="EMBL" id="JABCKI010000668">
    <property type="protein sequence ID" value="KAG5649858.1"/>
    <property type="molecule type" value="Genomic_DNA"/>
</dbReference>
<dbReference type="Pfam" id="PF12706">
    <property type="entry name" value="Lactamase_B_2"/>
    <property type="match status" value="1"/>
</dbReference>
<dbReference type="OrthoDB" id="332863at2759"/>
<dbReference type="GO" id="GO:0070290">
    <property type="term" value="F:N-acylphosphatidylethanolamine-specific phospholipase D activity"/>
    <property type="evidence" value="ECO:0007669"/>
    <property type="project" value="TreeGrafter"/>
</dbReference>
<sequence>MPQSLRPVSAECSFPSITNIHSFSLDTHTIKVLSKRTRTPHFFAPLGNDDYFKSFGIPETHIHMMDWWDSKRIEVSPTSGEPHKVKVDITCTPAQHFTGRSLFDRFKTLWASWAVEEVRDAGDPGVNVFFAGDTGYRAVLDGQEEDKVPVCPVFKEIGETFGEFDFAMIPIG</sequence>
<dbReference type="Gene3D" id="3.60.15.10">
    <property type="entry name" value="Ribonuclease Z/Hydroxyacylglutathione hydrolase-like"/>
    <property type="match status" value="1"/>
</dbReference>
<reference evidence="2" key="2">
    <citation type="submission" date="2021-10" db="EMBL/GenBank/DDBJ databases">
        <title>Phylogenomics reveals ancestral predisposition of the termite-cultivated fungus Termitomyces towards a domesticated lifestyle.</title>
        <authorList>
            <person name="Auxier B."/>
            <person name="Grum-Grzhimaylo A."/>
            <person name="Cardenas M.E."/>
            <person name="Lodge J.D."/>
            <person name="Laessoe T."/>
            <person name="Pedersen O."/>
            <person name="Smith M.E."/>
            <person name="Kuyper T.W."/>
            <person name="Franco-Molano E.A."/>
            <person name="Baroni T.J."/>
            <person name="Aanen D.K."/>
        </authorList>
    </citation>
    <scope>NUCLEOTIDE SEQUENCE</scope>
    <source>
        <strain evidence="2">D49</strain>
    </source>
</reference>
<dbReference type="GO" id="GO:0070292">
    <property type="term" value="P:N-acylphosphatidylethanolamine metabolic process"/>
    <property type="evidence" value="ECO:0007669"/>
    <property type="project" value="TreeGrafter"/>
</dbReference>
<dbReference type="InterPro" id="IPR036866">
    <property type="entry name" value="RibonucZ/Hydroxyglut_hydro"/>
</dbReference>
<feature type="domain" description="Metallo-beta-lactamase" evidence="1">
    <location>
        <begin position="30"/>
        <end position="172"/>
    </location>
</feature>
<proteinExistence type="predicted"/>
<evidence type="ECO:0000313" key="3">
    <source>
        <dbReference type="Proteomes" id="UP000717328"/>
    </source>
</evidence>
<comment type="caution">
    <text evidence="2">The sequence shown here is derived from an EMBL/GenBank/DDBJ whole genome shotgun (WGS) entry which is preliminary data.</text>
</comment>
<name>A0A9P7KGS5_9AGAR</name>
<dbReference type="PANTHER" id="PTHR15032">
    <property type="entry name" value="N-ACYL-PHOSPHATIDYLETHANOLAMINE-HYDROLYZING PHOSPHOLIPASE D"/>
    <property type="match status" value="1"/>
</dbReference>
<dbReference type="Proteomes" id="UP000717328">
    <property type="component" value="Unassembled WGS sequence"/>
</dbReference>
<gene>
    <name evidence="2" type="ORF">H0H81_001747</name>
</gene>